<feature type="coiled-coil region" evidence="2">
    <location>
        <begin position="340"/>
        <end position="378"/>
    </location>
</feature>
<protein>
    <recommendedName>
        <fullName evidence="4">Nephrocystin 3-like N-terminal domain-containing protein</fullName>
    </recommendedName>
</protein>
<dbReference type="PANTHER" id="PTHR40619">
    <property type="entry name" value="FUNGAL STAND N-TERMINAL GOODBYE DOMAIN-CONTAINING PROTEIN"/>
    <property type="match status" value="1"/>
</dbReference>
<feature type="compositionally biased region" description="Basic and acidic residues" evidence="3">
    <location>
        <begin position="26"/>
        <end position="47"/>
    </location>
</feature>
<evidence type="ECO:0000313" key="6">
    <source>
        <dbReference type="Proteomes" id="UP000054544"/>
    </source>
</evidence>
<dbReference type="Proteomes" id="UP000054544">
    <property type="component" value="Unassembled WGS sequence"/>
</dbReference>
<organism evidence="5 6">
    <name type="scientific">Metarhizium anisopliae BRIP 53293</name>
    <dbReference type="NCBI Taxonomy" id="1291518"/>
    <lineage>
        <taxon>Eukaryota</taxon>
        <taxon>Fungi</taxon>
        <taxon>Dikarya</taxon>
        <taxon>Ascomycota</taxon>
        <taxon>Pezizomycotina</taxon>
        <taxon>Sordariomycetes</taxon>
        <taxon>Hypocreomycetidae</taxon>
        <taxon>Hypocreales</taxon>
        <taxon>Clavicipitaceae</taxon>
        <taxon>Metarhizium</taxon>
    </lineage>
</organism>
<evidence type="ECO:0000256" key="1">
    <source>
        <dbReference type="ARBA" id="ARBA00022737"/>
    </source>
</evidence>
<dbReference type="AlphaFoldDB" id="A0A0D9NQU4"/>
<dbReference type="PANTHER" id="PTHR40619:SF3">
    <property type="entry name" value="FUNGAL STAND N-TERMINAL GOODBYE DOMAIN-CONTAINING PROTEIN"/>
    <property type="match status" value="1"/>
</dbReference>
<dbReference type="Pfam" id="PF24883">
    <property type="entry name" value="NPHP3_N"/>
    <property type="match status" value="1"/>
</dbReference>
<evidence type="ECO:0000259" key="4">
    <source>
        <dbReference type="Pfam" id="PF24883"/>
    </source>
</evidence>
<proteinExistence type="predicted"/>
<evidence type="ECO:0000256" key="3">
    <source>
        <dbReference type="SAM" id="MobiDB-lite"/>
    </source>
</evidence>
<dbReference type="InterPro" id="IPR056884">
    <property type="entry name" value="NPHP3-like_N"/>
</dbReference>
<dbReference type="EMBL" id="KE384746">
    <property type="protein sequence ID" value="KJK76266.1"/>
    <property type="molecule type" value="Genomic_DNA"/>
</dbReference>
<dbReference type="OrthoDB" id="5419927at2759"/>
<name>A0A0D9NQU4_METAN</name>
<accession>A0A0D9NQU4</accession>
<keyword evidence="1" id="KW-0677">Repeat</keyword>
<feature type="domain" description="Nephrocystin 3-like N-terminal" evidence="4">
    <location>
        <begin position="465"/>
        <end position="613"/>
    </location>
</feature>
<evidence type="ECO:0000313" key="5">
    <source>
        <dbReference type="EMBL" id="KJK76266.1"/>
    </source>
</evidence>
<gene>
    <name evidence="5" type="ORF">H634G_08406</name>
</gene>
<keyword evidence="6" id="KW-1185">Reference proteome</keyword>
<reference evidence="6" key="1">
    <citation type="journal article" date="2014" name="BMC Genomics">
        <title>The genome sequence of the biocontrol fungus Metarhizium anisopliae and comparative genomics of Metarhizium species.</title>
        <authorList>
            <person name="Pattemore J.A."/>
            <person name="Hane J.K."/>
            <person name="Williams A.H."/>
            <person name="Wilson B.A."/>
            <person name="Stodart B.J."/>
            <person name="Ash G.J."/>
        </authorList>
    </citation>
    <scope>NUCLEOTIDE SEQUENCE [LARGE SCALE GENOMIC DNA]</scope>
    <source>
        <strain evidence="6">BRIP 53293</strain>
    </source>
</reference>
<keyword evidence="2" id="KW-0175">Coiled coil</keyword>
<feature type="region of interest" description="Disordered" evidence="3">
    <location>
        <begin position="26"/>
        <end position="61"/>
    </location>
</feature>
<evidence type="ECO:0000256" key="2">
    <source>
        <dbReference type="SAM" id="Coils"/>
    </source>
</evidence>
<sequence>MASRTKHTAHSTAILRFLDTEGKNIDKAFGKQLEPRPSPRSDSRPERPQGYPAEAESGLPDESESLRAALIEYQNLEIDPRLSLDVDKCTWEDVFECMAGAEADYEQKSKGWRGVGRRLLRKAGDHAEDVDPWLKLIPPEYGMGIIGAGISIMFMLARDAKEAREKILDTFAEIPIIVASAKAKLRAFPDRQELKSCSEKLNLEIIVSVSKLVGALLPEKHREKVPYFWFRSKLGKSTIDDVLKSLRGRADELKSLVQDFVHEAIGEMQWQTREIKKDTSGIKHDTSILLETASKLQGNTAGLMTMTSQVQTEMRTLTSDFKSVLDNDYARRLQIFEKKKEEAEKSRDVMARTLEEVVAEKDRECERLRAEINYMRARTPVPGLMTVEEFLGAIGASTLIRQSTEDIDKVLRLRSSIHPMAEAEAVSLLQTSAFRAWLRPGRSDAILIDGAGAAVDMFDPTERVSAKSVLCASLLATLCRPPRDPFQLFFFAGLHSSEKDPLSDGPRGMMRSLLCELVKEAYRRGWLYLDFISDKAYRDGIRTQNIHYLCQAFRQILERMEMMEARDLSIYCVVDGIAQYEQRWYDDLAVVVEMFRRIVNDNTLKPAFKLLLTGPQRVRYVHDMLGLPPGKRLWTNAAVAGEHPAAQLGMPLAAEQALQARRQQKVAERSGRSQYFDDMETTADDYC</sequence>